<dbReference type="AlphaFoldDB" id="A0A412AYX8"/>
<dbReference type="EMBL" id="QRTC01000009">
    <property type="protein sequence ID" value="RGQ42827.1"/>
    <property type="molecule type" value="Genomic_DNA"/>
</dbReference>
<accession>A0A412AYX8</accession>
<protein>
    <submittedName>
        <fullName evidence="2">Uncharacterized protein</fullName>
    </submittedName>
</protein>
<reference evidence="2 3" key="1">
    <citation type="submission" date="2018-08" db="EMBL/GenBank/DDBJ databases">
        <title>A genome reference for cultivated species of the human gut microbiota.</title>
        <authorList>
            <person name="Zou Y."/>
            <person name="Xue W."/>
            <person name="Luo G."/>
        </authorList>
    </citation>
    <scope>NUCLEOTIDE SEQUENCE [LARGE SCALE GENOMIC DNA]</scope>
    <source>
        <strain evidence="2 3">AF28-26</strain>
    </source>
</reference>
<comment type="caution">
    <text evidence="2">The sequence shown here is derived from an EMBL/GenBank/DDBJ whole genome shotgun (WGS) entry which is preliminary data.</text>
</comment>
<dbReference type="Proteomes" id="UP000284751">
    <property type="component" value="Unassembled WGS sequence"/>
</dbReference>
<evidence type="ECO:0000313" key="2">
    <source>
        <dbReference type="EMBL" id="RGQ42827.1"/>
    </source>
</evidence>
<keyword evidence="1" id="KW-1133">Transmembrane helix</keyword>
<organism evidence="2 3">
    <name type="scientific">[Clostridium] leptum</name>
    <dbReference type="NCBI Taxonomy" id="1535"/>
    <lineage>
        <taxon>Bacteria</taxon>
        <taxon>Bacillati</taxon>
        <taxon>Bacillota</taxon>
        <taxon>Clostridia</taxon>
        <taxon>Eubacteriales</taxon>
        <taxon>Oscillospiraceae</taxon>
        <taxon>Oscillospiraceae incertae sedis</taxon>
    </lineage>
</organism>
<gene>
    <name evidence="2" type="ORF">DWY99_03800</name>
</gene>
<feature type="transmembrane region" description="Helical" evidence="1">
    <location>
        <begin position="51"/>
        <end position="71"/>
    </location>
</feature>
<keyword evidence="1" id="KW-0812">Transmembrane</keyword>
<evidence type="ECO:0000256" key="1">
    <source>
        <dbReference type="SAM" id="Phobius"/>
    </source>
</evidence>
<keyword evidence="1" id="KW-0472">Membrane</keyword>
<evidence type="ECO:0000313" key="3">
    <source>
        <dbReference type="Proteomes" id="UP000284751"/>
    </source>
</evidence>
<feature type="transmembrane region" description="Helical" evidence="1">
    <location>
        <begin position="28"/>
        <end position="45"/>
    </location>
</feature>
<name>A0A412AYX8_9FIRM</name>
<sequence length="108" mass="12129">MNYILGVFLLGTSAYCWKKFHRKDQESLWIQILCALMGIFSFLTAAPVNLFIGAVMIVLALLGAGCCYFQCRRSAQKRKKRNLAFSPAKIKKVAAYPKHEVRSLGKAV</sequence>
<proteinExistence type="predicted"/>